<dbReference type="InterPro" id="IPR043129">
    <property type="entry name" value="ATPase_NBD"/>
</dbReference>
<reference evidence="2" key="1">
    <citation type="submission" date="2018-08" db="EMBL/GenBank/DDBJ databases">
        <title>Murine metabolic-syndrome-specific gut microbial biobank.</title>
        <authorList>
            <person name="Liu C."/>
        </authorList>
    </citation>
    <scope>NUCLEOTIDE SEQUENCE [LARGE SCALE GENOMIC DNA]</scope>
    <source>
        <strain evidence="2">Z82</strain>
    </source>
</reference>
<protein>
    <submittedName>
        <fullName evidence="2">Ppx/GppA family phosphatase</fullName>
    </submittedName>
</protein>
<feature type="domain" description="Ppx/GppA phosphatase N-terminal" evidence="1">
    <location>
        <begin position="38"/>
        <end position="326"/>
    </location>
</feature>
<dbReference type="Gene3D" id="3.30.420.150">
    <property type="entry name" value="Exopolyphosphatase. Domain 2"/>
    <property type="match status" value="1"/>
</dbReference>
<dbReference type="AlphaFoldDB" id="A0A7C9NBI3"/>
<proteinExistence type="predicted"/>
<dbReference type="InterPro" id="IPR050273">
    <property type="entry name" value="GppA/Ppx_hydrolase"/>
</dbReference>
<dbReference type="Pfam" id="PF02541">
    <property type="entry name" value="Ppx-GppA"/>
    <property type="match status" value="1"/>
</dbReference>
<accession>A0A7C9NBI3</accession>
<dbReference type="PANTHER" id="PTHR30005:SF13">
    <property type="entry name" value="EXOPOLYPHOSPHATASE 2"/>
    <property type="match status" value="1"/>
</dbReference>
<dbReference type="PANTHER" id="PTHR30005">
    <property type="entry name" value="EXOPOLYPHOSPHATASE"/>
    <property type="match status" value="1"/>
</dbReference>
<name>A0A7C9NBI3_9BACT</name>
<sequence length="337" mass="34803">MPGGRGGFDQEGTLVGYIAGRYAALDIGTVTCRLLVADVGAAGEVSVLAKRYAITNLGQGVDATGRLSEEAMGRVRATVASYMEMLAALQAETGVPAKLTAVATSAARDAENADEFRAMLAGLGVTLAVIPGQREAALSFLGAGSAFAGEPVVVVDIGGGSTEVVGGIAGADPQLARSFDIGCRRVTERFLHADPPAPDELAAARQWTYGQFAPYFQKLRDAGLGGARLVAVAGTATTVVSVRDAMEVYDSARVHKSQVTRSQLDEVYRRFSSVPLDGRRRIVGLDPGRAPVIVAGMVILQEVLEAAGADSFTVSESDILEGIILNAAAGFPSGGCD</sequence>
<organism evidence="2">
    <name type="scientific">Muribaculaceae bacterium Z82</name>
    <dbReference type="NCBI Taxonomy" id="2304548"/>
    <lineage>
        <taxon>Bacteria</taxon>
        <taxon>Pseudomonadati</taxon>
        <taxon>Bacteroidota</taxon>
        <taxon>Bacteroidia</taxon>
        <taxon>Bacteroidales</taxon>
        <taxon>Muribaculaceae</taxon>
    </lineage>
</organism>
<dbReference type="SUPFAM" id="SSF53067">
    <property type="entry name" value="Actin-like ATPase domain"/>
    <property type="match status" value="2"/>
</dbReference>
<comment type="caution">
    <text evidence="2">The sequence shown here is derived from an EMBL/GenBank/DDBJ whole genome shotgun (WGS) entry which is preliminary data.</text>
</comment>
<dbReference type="EMBL" id="QWKH01000054">
    <property type="protein sequence ID" value="NBI34903.1"/>
    <property type="molecule type" value="Genomic_DNA"/>
</dbReference>
<dbReference type="Gene3D" id="3.30.420.40">
    <property type="match status" value="1"/>
</dbReference>
<evidence type="ECO:0000259" key="1">
    <source>
        <dbReference type="Pfam" id="PF02541"/>
    </source>
</evidence>
<dbReference type="CDD" id="cd24054">
    <property type="entry name" value="ASKHA_NBD_AaPPX-GppA_MtPPX2-like"/>
    <property type="match status" value="1"/>
</dbReference>
<evidence type="ECO:0000313" key="2">
    <source>
        <dbReference type="EMBL" id="NBI34903.1"/>
    </source>
</evidence>
<dbReference type="GO" id="GO:0016462">
    <property type="term" value="F:pyrophosphatase activity"/>
    <property type="evidence" value="ECO:0007669"/>
    <property type="project" value="TreeGrafter"/>
</dbReference>
<dbReference type="InterPro" id="IPR003695">
    <property type="entry name" value="Ppx_GppA_N"/>
</dbReference>
<gene>
    <name evidence="2" type="ORF">D1639_07655</name>
</gene>